<feature type="transmembrane region" description="Helical" evidence="8">
    <location>
        <begin position="12"/>
        <end position="34"/>
    </location>
</feature>
<keyword evidence="10" id="KW-1185">Reference proteome</keyword>
<keyword evidence="6 8" id="KW-1133">Transmembrane helix</keyword>
<feature type="transmembrane region" description="Helical" evidence="8">
    <location>
        <begin position="190"/>
        <end position="218"/>
    </location>
</feature>
<feature type="transmembrane region" description="Helical" evidence="8">
    <location>
        <begin position="84"/>
        <end position="105"/>
    </location>
</feature>
<reference evidence="9 10" key="1">
    <citation type="submission" date="2016-10" db="EMBL/GenBank/DDBJ databases">
        <authorList>
            <person name="de Groot N.N."/>
        </authorList>
    </citation>
    <scope>NUCLEOTIDE SEQUENCE [LARGE SCALE GENOMIC DNA]</scope>
    <source>
        <strain evidence="9 10">ATCC 700224</strain>
    </source>
</reference>
<accession>A0A1G6XEW6</accession>
<comment type="similarity">
    <text evidence="2 8">Belongs to the 4-toluene sulfonate uptake permease (TSUP) (TC 2.A.102) family.</text>
</comment>
<dbReference type="EMBL" id="FNAP01000001">
    <property type="protein sequence ID" value="SDD76343.1"/>
    <property type="molecule type" value="Genomic_DNA"/>
</dbReference>
<organism evidence="9 10">
    <name type="scientific">Rhodospira trueperi</name>
    <dbReference type="NCBI Taxonomy" id="69960"/>
    <lineage>
        <taxon>Bacteria</taxon>
        <taxon>Pseudomonadati</taxon>
        <taxon>Pseudomonadota</taxon>
        <taxon>Alphaproteobacteria</taxon>
        <taxon>Rhodospirillales</taxon>
        <taxon>Rhodospirillaceae</taxon>
        <taxon>Rhodospira</taxon>
    </lineage>
</organism>
<gene>
    <name evidence="9" type="ORF">SAMN05421720_101467</name>
</gene>
<evidence type="ECO:0000256" key="7">
    <source>
        <dbReference type="ARBA" id="ARBA00023136"/>
    </source>
</evidence>
<protein>
    <recommendedName>
        <fullName evidence="8">Probable membrane transporter protein</fullName>
    </recommendedName>
</protein>
<keyword evidence="5 8" id="KW-0812">Transmembrane</keyword>
<dbReference type="InterPro" id="IPR002781">
    <property type="entry name" value="TM_pro_TauE-like"/>
</dbReference>
<keyword evidence="4 8" id="KW-1003">Cell membrane</keyword>
<dbReference type="Proteomes" id="UP000199412">
    <property type="component" value="Unassembled WGS sequence"/>
</dbReference>
<dbReference type="GO" id="GO:0005886">
    <property type="term" value="C:plasma membrane"/>
    <property type="evidence" value="ECO:0007669"/>
    <property type="project" value="UniProtKB-SubCell"/>
</dbReference>
<proteinExistence type="inferred from homology"/>
<feature type="transmembrane region" description="Helical" evidence="8">
    <location>
        <begin position="40"/>
        <end position="64"/>
    </location>
</feature>
<feature type="transmembrane region" description="Helical" evidence="8">
    <location>
        <begin position="239"/>
        <end position="256"/>
    </location>
</feature>
<dbReference type="InterPro" id="IPR052017">
    <property type="entry name" value="TSUP"/>
</dbReference>
<feature type="transmembrane region" description="Helical" evidence="8">
    <location>
        <begin position="111"/>
        <end position="128"/>
    </location>
</feature>
<evidence type="ECO:0000256" key="4">
    <source>
        <dbReference type="ARBA" id="ARBA00022475"/>
    </source>
</evidence>
<dbReference type="PANTHER" id="PTHR30269">
    <property type="entry name" value="TRANSMEMBRANE PROTEIN YFCA"/>
    <property type="match status" value="1"/>
</dbReference>
<dbReference type="OrthoDB" id="9800873at2"/>
<dbReference type="PANTHER" id="PTHR30269:SF32">
    <property type="entry name" value="MEMBRANE TRANSPORTER PROTEIN-RELATED"/>
    <property type="match status" value="1"/>
</dbReference>
<dbReference type="STRING" id="69960.SAMN05421720_101467"/>
<dbReference type="AlphaFoldDB" id="A0A1G6XEW6"/>
<evidence type="ECO:0000256" key="6">
    <source>
        <dbReference type="ARBA" id="ARBA00022989"/>
    </source>
</evidence>
<evidence type="ECO:0000313" key="10">
    <source>
        <dbReference type="Proteomes" id="UP000199412"/>
    </source>
</evidence>
<comment type="subcellular location">
    <subcellularLocation>
        <location evidence="1 8">Cell membrane</location>
        <topology evidence="1 8">Multi-pass membrane protein</topology>
    </subcellularLocation>
</comment>
<keyword evidence="7 8" id="KW-0472">Membrane</keyword>
<evidence type="ECO:0000256" key="5">
    <source>
        <dbReference type="ARBA" id="ARBA00022692"/>
    </source>
</evidence>
<evidence type="ECO:0000256" key="3">
    <source>
        <dbReference type="ARBA" id="ARBA00022448"/>
    </source>
</evidence>
<keyword evidence="3" id="KW-0813">Transport</keyword>
<dbReference type="Pfam" id="PF01925">
    <property type="entry name" value="TauE"/>
    <property type="match status" value="1"/>
</dbReference>
<dbReference type="RefSeq" id="WP_092781437.1">
    <property type="nucleotide sequence ID" value="NZ_FNAP01000001.1"/>
</dbReference>
<evidence type="ECO:0000256" key="8">
    <source>
        <dbReference type="RuleBase" id="RU363041"/>
    </source>
</evidence>
<evidence type="ECO:0000256" key="2">
    <source>
        <dbReference type="ARBA" id="ARBA00009142"/>
    </source>
</evidence>
<feature type="transmembrane region" description="Helical" evidence="8">
    <location>
        <begin position="140"/>
        <end position="170"/>
    </location>
</feature>
<name>A0A1G6XEW6_9PROT</name>
<sequence length="257" mass="27333">MSPWDLMPLPAYSATQWVVLVVAMALAGVIKGAIGFGVPIVILSILTLALPVKEAIALTVLPSFAGNLAMMREGGRVREILARFWPLLLTKAVCVGVGAVVLAWIPTQPLFLILGVVIITFSLFGERLPRLHLQPRQEKLAGAVLGAISGLLAGTTTIFGPPIIMYMTALRLDRATYVATIGTLWSITNVFMLIAFGGTALLTLPLALASLAMAPVLLAGYPVGKTLRQRLNEQMFRRLIMAGLLLSGGRLIVAALA</sequence>
<evidence type="ECO:0000313" key="9">
    <source>
        <dbReference type="EMBL" id="SDD76343.1"/>
    </source>
</evidence>
<evidence type="ECO:0000256" key="1">
    <source>
        <dbReference type="ARBA" id="ARBA00004651"/>
    </source>
</evidence>